<feature type="active site" description="Proton donor/acceptor" evidence="9">
    <location>
        <position position="504"/>
    </location>
</feature>
<dbReference type="GO" id="GO:0004527">
    <property type="term" value="F:exonuclease activity"/>
    <property type="evidence" value="ECO:0007669"/>
    <property type="project" value="UniProtKB-KW"/>
</dbReference>
<evidence type="ECO:0000256" key="1">
    <source>
        <dbReference type="ARBA" id="ARBA00004123"/>
    </source>
</evidence>
<evidence type="ECO:0000256" key="8">
    <source>
        <dbReference type="ARBA" id="ARBA00023242"/>
    </source>
</evidence>
<dbReference type="Gene3D" id="3.30.870.10">
    <property type="entry name" value="Endonuclease Chain A"/>
    <property type="match status" value="2"/>
</dbReference>
<dbReference type="OrthoDB" id="3907302at2759"/>
<dbReference type="GO" id="GO:0017005">
    <property type="term" value="F:3'-tyrosyl-DNA phosphodiesterase activity"/>
    <property type="evidence" value="ECO:0007669"/>
    <property type="project" value="TreeGrafter"/>
</dbReference>
<sequence length="660" mass="71182">MSPNDPIVISDDDETASESERDPPPSRTHPTTTAKPTLTTASQPPTAAASSSNTASSSKDSTASTLPAPPQSFLVALDRAQMERDRRERNRKRRRAEGNASSSEDDKKTQNKAIKVSHSDGQATASSSSAASLPTTAPTGSRTESIRPDDRFWHGTVKVSYNEHAVAGLRGCTFDSLLLPATPSAARGLRSVVMSTYDLHIDWLQAHFPRDISATLIYDPPPINERSFARPVPSGLYPISRIPGSLDIPGWTWAVPRLPKGGPLTQHVKLLVLEHADFVRVAILSANLNAMDWETSENTAFIQDFPLRSVGARAEAPPTAGRPSTNDFEDQLGRVLRSFGVLPQSHPIWTTLARTDFSKAAARIVASWPQSGPLAGWDSMEVQGLSRLGKVVRDLGLPLEKGGVLIEAQGSSLATYNRKWLHQFELIASGIDPRGVLPLSTQDAKQALPPIKILFPTQRYVEEGSASGIAGGGTFFGKADTWAASEFKALYHQPRSRRGELLMHAKSLLAFLPSAQDVIDQAFRDGQTLKEGGSSAGSSTARSSGSAGGGSGGSSTAERPIGWTYLGSSNFTKAAHGTISGRQTAPTMSTSNWELGVVFPLYRSEVERSGADCLALRAITYRRPVEPYGPEDTPWDIMTLKRALVEAERRRRELQSGLAM</sequence>
<dbReference type="Pfam" id="PF06087">
    <property type="entry name" value="Tyr-DNA_phospho"/>
    <property type="match status" value="1"/>
</dbReference>
<evidence type="ECO:0000256" key="10">
    <source>
        <dbReference type="PIRSR" id="PIRSR610347-2"/>
    </source>
</evidence>
<evidence type="ECO:0000313" key="13">
    <source>
        <dbReference type="Proteomes" id="UP000323386"/>
    </source>
</evidence>
<evidence type="ECO:0008006" key="14">
    <source>
        <dbReference type="Google" id="ProtNLM"/>
    </source>
</evidence>
<organism evidence="12 13">
    <name type="scientific">Pseudozyma flocculosa</name>
    <dbReference type="NCBI Taxonomy" id="84751"/>
    <lineage>
        <taxon>Eukaryota</taxon>
        <taxon>Fungi</taxon>
        <taxon>Dikarya</taxon>
        <taxon>Basidiomycota</taxon>
        <taxon>Ustilaginomycotina</taxon>
        <taxon>Ustilaginomycetes</taxon>
        <taxon>Ustilaginales</taxon>
        <taxon>Ustilaginaceae</taxon>
        <taxon>Pseudozyma</taxon>
    </lineage>
</organism>
<keyword evidence="7" id="KW-0234">DNA repair</keyword>
<feature type="compositionally biased region" description="Low complexity" evidence="11">
    <location>
        <begin position="28"/>
        <end position="65"/>
    </location>
</feature>
<keyword evidence="4" id="KW-0227">DNA damage</keyword>
<dbReference type="GO" id="GO:0005634">
    <property type="term" value="C:nucleus"/>
    <property type="evidence" value="ECO:0007669"/>
    <property type="project" value="UniProtKB-SubCell"/>
</dbReference>
<comment type="subcellular location">
    <subcellularLocation>
        <location evidence="1">Nucleus</location>
    </subcellularLocation>
</comment>
<evidence type="ECO:0000256" key="11">
    <source>
        <dbReference type="SAM" id="MobiDB-lite"/>
    </source>
</evidence>
<dbReference type="EMBL" id="OOIP01000022">
    <property type="protein sequence ID" value="SPO40842.1"/>
    <property type="molecule type" value="Genomic_DNA"/>
</dbReference>
<accession>A0A5C3F8W3</accession>
<feature type="compositionally biased region" description="Low complexity" evidence="11">
    <location>
        <begin position="532"/>
        <end position="545"/>
    </location>
</feature>
<evidence type="ECO:0000313" key="12">
    <source>
        <dbReference type="EMBL" id="SPO40842.1"/>
    </source>
</evidence>
<evidence type="ECO:0000256" key="5">
    <source>
        <dbReference type="ARBA" id="ARBA00022801"/>
    </source>
</evidence>
<evidence type="ECO:0000256" key="7">
    <source>
        <dbReference type="ARBA" id="ARBA00023204"/>
    </source>
</evidence>
<dbReference type="GO" id="GO:0003690">
    <property type="term" value="F:double-stranded DNA binding"/>
    <property type="evidence" value="ECO:0007669"/>
    <property type="project" value="TreeGrafter"/>
</dbReference>
<dbReference type="InterPro" id="IPR010347">
    <property type="entry name" value="Tdp1"/>
</dbReference>
<comment type="similarity">
    <text evidence="2">Belongs to the tyrosyl-DNA phosphodiesterase family.</text>
</comment>
<proteinExistence type="inferred from homology"/>
<keyword evidence="3" id="KW-0540">Nuclease</keyword>
<evidence type="ECO:0000256" key="9">
    <source>
        <dbReference type="PIRSR" id="PIRSR610347-1"/>
    </source>
</evidence>
<feature type="active site" description="Nucleophile" evidence="9">
    <location>
        <position position="267"/>
    </location>
</feature>
<dbReference type="AlphaFoldDB" id="A0A5C3F8W3"/>
<dbReference type="GO" id="GO:0003697">
    <property type="term" value="F:single-stranded DNA binding"/>
    <property type="evidence" value="ECO:0007669"/>
    <property type="project" value="TreeGrafter"/>
</dbReference>
<dbReference type="PANTHER" id="PTHR12415:SF0">
    <property type="entry name" value="TYROSYL-DNA PHOSPHODIESTERASE 1"/>
    <property type="match status" value="1"/>
</dbReference>
<evidence type="ECO:0000256" key="6">
    <source>
        <dbReference type="ARBA" id="ARBA00022839"/>
    </source>
</evidence>
<keyword evidence="5" id="KW-0378">Hydrolase</keyword>
<gene>
    <name evidence="12" type="ORF">PSFLO_06324</name>
</gene>
<keyword evidence="6" id="KW-0269">Exonuclease</keyword>
<dbReference type="PANTHER" id="PTHR12415">
    <property type="entry name" value="TYROSYL-DNA PHOSPHODIESTERASE 1"/>
    <property type="match status" value="1"/>
</dbReference>
<evidence type="ECO:0000256" key="2">
    <source>
        <dbReference type="ARBA" id="ARBA00010205"/>
    </source>
</evidence>
<keyword evidence="8" id="KW-0539">Nucleus</keyword>
<dbReference type="SUPFAM" id="SSF56024">
    <property type="entry name" value="Phospholipase D/nuclease"/>
    <property type="match status" value="2"/>
</dbReference>
<evidence type="ECO:0000256" key="3">
    <source>
        <dbReference type="ARBA" id="ARBA00022722"/>
    </source>
</evidence>
<dbReference type="Proteomes" id="UP000323386">
    <property type="component" value="Unassembled WGS sequence"/>
</dbReference>
<dbReference type="CDD" id="cd09122">
    <property type="entry name" value="PLDc_Tdp1_1"/>
    <property type="match status" value="1"/>
</dbReference>
<feature type="compositionally biased region" description="Low complexity" evidence="11">
    <location>
        <begin position="123"/>
        <end position="139"/>
    </location>
</feature>
<keyword evidence="13" id="KW-1185">Reference proteome</keyword>
<feature type="binding site" evidence="10">
    <location>
        <position position="506"/>
    </location>
    <ligand>
        <name>substrate</name>
    </ligand>
</feature>
<feature type="region of interest" description="Disordered" evidence="11">
    <location>
        <begin position="529"/>
        <end position="559"/>
    </location>
</feature>
<dbReference type="GO" id="GO:0006281">
    <property type="term" value="P:DNA repair"/>
    <property type="evidence" value="ECO:0007669"/>
    <property type="project" value="UniProtKB-KW"/>
</dbReference>
<feature type="binding site" evidence="10">
    <location>
        <position position="269"/>
    </location>
    <ligand>
        <name>substrate</name>
    </ligand>
</feature>
<name>A0A5C3F8W3_9BASI</name>
<protein>
    <recommendedName>
        <fullName evidence="14">PLD phosphodiesterase domain-containing protein</fullName>
    </recommendedName>
</protein>
<reference evidence="12 13" key="1">
    <citation type="submission" date="2018-03" db="EMBL/GenBank/DDBJ databases">
        <authorList>
            <person name="Guldener U."/>
        </authorList>
    </citation>
    <scope>NUCLEOTIDE SEQUENCE [LARGE SCALE GENOMIC DNA]</scope>
    <source>
        <strain evidence="12 13">DAOM196992</strain>
    </source>
</reference>
<feature type="region of interest" description="Disordered" evidence="11">
    <location>
        <begin position="1"/>
        <end position="148"/>
    </location>
</feature>
<evidence type="ECO:0000256" key="4">
    <source>
        <dbReference type="ARBA" id="ARBA00022763"/>
    </source>
</evidence>